<proteinExistence type="predicted"/>
<dbReference type="EMBL" id="BK015898">
    <property type="protein sequence ID" value="DAD72422.1"/>
    <property type="molecule type" value="Genomic_DNA"/>
</dbReference>
<organism evidence="1">
    <name type="scientific">Myoviridae sp. ctfJc17</name>
    <dbReference type="NCBI Taxonomy" id="2827612"/>
    <lineage>
        <taxon>Viruses</taxon>
        <taxon>Duplodnaviria</taxon>
        <taxon>Heunggongvirae</taxon>
        <taxon>Uroviricota</taxon>
        <taxon>Caudoviricetes</taxon>
    </lineage>
</organism>
<accession>A0A8S5LR45</accession>
<evidence type="ECO:0000313" key="1">
    <source>
        <dbReference type="EMBL" id="DAD72422.1"/>
    </source>
</evidence>
<name>A0A8S5LR45_9CAUD</name>
<protein>
    <submittedName>
        <fullName evidence="1">Uncharacterized protein</fullName>
    </submittedName>
</protein>
<reference evidence="1" key="1">
    <citation type="journal article" date="2021" name="Proc. Natl. Acad. Sci. U.S.A.">
        <title>A Catalog of Tens of Thousands of Viruses from Human Metagenomes Reveals Hidden Associations with Chronic Diseases.</title>
        <authorList>
            <person name="Tisza M.J."/>
            <person name="Buck C.B."/>
        </authorList>
    </citation>
    <scope>NUCLEOTIDE SEQUENCE</scope>
    <source>
        <strain evidence="1">CtfJc17</strain>
    </source>
</reference>
<sequence length="174" mass="20619">MEEPTFTAIDYNSLENKVIEGLVRDNYSKIKNTFYKVFNKRSKNPNSPVGLCADIIEASRYKDDQDGILWRKVIKSWFTPQRFNITHVYFGYSTPLIQHLKEEVLNINGRVWFKVPLENLKNYEFLLGTAFWFPVSKEYNAERIKILECAFEDLDRIHNKRVNLLFEFDKPIIG</sequence>